<dbReference type="PATRIC" id="fig|199198.4.peg.2706"/>
<dbReference type="InterPro" id="IPR025202">
    <property type="entry name" value="PLD-like_dom"/>
</dbReference>
<feature type="compositionally biased region" description="Polar residues" evidence="1">
    <location>
        <begin position="1"/>
        <end position="11"/>
    </location>
</feature>
<comment type="caution">
    <text evidence="3">The sequence shown here is derived from an EMBL/GenBank/DDBJ whole genome shotgun (WGS) entry which is preliminary data.</text>
</comment>
<evidence type="ECO:0000256" key="1">
    <source>
        <dbReference type="SAM" id="MobiDB-lite"/>
    </source>
</evidence>
<dbReference type="AlphaFoldDB" id="A0A0L8IIQ0"/>
<reference evidence="3 4" key="1">
    <citation type="submission" date="2015-09" db="EMBL/GenBank/DDBJ databases">
        <title>Genome announcement of multiple Pseudomonas syringae strains.</title>
        <authorList>
            <person name="Thakur S."/>
            <person name="Wang P.W."/>
            <person name="Gong Y."/>
            <person name="Weir B.S."/>
            <person name="Guttman D.S."/>
        </authorList>
    </citation>
    <scope>NUCLEOTIDE SEQUENCE [LARGE SCALE GENOMIC DNA]</scope>
    <source>
        <strain evidence="3 4">ICMP2802</strain>
    </source>
</reference>
<evidence type="ECO:0000259" key="2">
    <source>
        <dbReference type="Pfam" id="PF13091"/>
    </source>
</evidence>
<dbReference type="Pfam" id="PF13091">
    <property type="entry name" value="PLDc_2"/>
    <property type="match status" value="1"/>
</dbReference>
<protein>
    <submittedName>
        <fullName evidence="3">Type III effector HopPmaK</fullName>
    </submittedName>
</protein>
<evidence type="ECO:0000313" key="4">
    <source>
        <dbReference type="Proteomes" id="UP000050297"/>
    </source>
</evidence>
<feature type="domain" description="Phospholipase D-like" evidence="2">
    <location>
        <begin position="514"/>
        <end position="652"/>
    </location>
</feature>
<evidence type="ECO:0000313" key="3">
    <source>
        <dbReference type="EMBL" id="KPW20816.1"/>
    </source>
</evidence>
<organism evidence="3 4">
    <name type="scientific">Pseudomonas syringae pv. aceris</name>
    <dbReference type="NCBI Taxonomy" id="199198"/>
    <lineage>
        <taxon>Bacteria</taxon>
        <taxon>Pseudomonadati</taxon>
        <taxon>Pseudomonadota</taxon>
        <taxon>Gammaproteobacteria</taxon>
        <taxon>Pseudomonadales</taxon>
        <taxon>Pseudomonadaceae</taxon>
        <taxon>Pseudomonas</taxon>
        <taxon>Pseudomonas syringae</taxon>
    </lineage>
</organism>
<dbReference type="Proteomes" id="UP000050297">
    <property type="component" value="Unassembled WGS sequence"/>
</dbReference>
<accession>A0A0L8IIQ0</accession>
<gene>
    <name evidence="3" type="ORF">ALO91_101899</name>
</gene>
<dbReference type="RefSeq" id="WP_229768921.1">
    <property type="nucleotide sequence ID" value="NZ_LGAR01000185.1"/>
</dbReference>
<sequence length="679" mass="74431">MDIRSAPSNHATAVPAAQPSAPSIKSTLNKLFRAQCSAPVPPLSSSSTERIAPTRVPANYSAVVDISKTANPLKGNAGTEEKNSFSWLKNKLSTVSLNQQKKQAIQNFIAQASHQYNVDEDVAKLAVAASGVYRQPRFEETQQQRVHACLQNTEALTAMIDLAARKPLTYKMVMGLDSSDCSFDPVARISDHDILTEAEQCQVVRSAFASADKVCVVTSYGIKPLGAPKSDALSPTIASVLQGFASKQHDKDFTGVFFYQKSDAIQNYYTEDKRTNISIKENDWAKVVTLFNAAVERGELEGPKLENIQANLFFLAGEPKGFAGSHHDKFIVNDNGLCVTMGASLGNIAKPNWMDSGCVTLSNSLASEQLTNFLDNQSETAIKGSLFNKRENHCAKLDNLEGRVVQRAAIKSRDIYSALMPIVVENASKKLNAINTTNGTAQEQFFKDIFNAQGFDLGHSKKKSIAWIKNKGSNDTSGGFERPIGKALKTMLTNVAPGEKVCIRNGSSRRFDEGVCKLLANAAQKGAKLQILTSLADGFNQINYLREQILKNLKGSEADKQSALANIDVRIFNRESHLVDIGEQRGWPSRFEDKGFKDHGKLFGVLKADGNAEVMTGTYNLDSQSVRRSFENMQVIDDKDGSFLHAGFSQYFASDNPPINFGTQSPEKIRQTIEGMWKK</sequence>
<dbReference type="EMBL" id="LJPM01000239">
    <property type="protein sequence ID" value="KPW20816.1"/>
    <property type="molecule type" value="Genomic_DNA"/>
</dbReference>
<dbReference type="Gene3D" id="3.30.870.10">
    <property type="entry name" value="Endonuclease Chain A"/>
    <property type="match status" value="1"/>
</dbReference>
<name>A0A0L8IIQ0_PSESX</name>
<proteinExistence type="predicted"/>
<feature type="region of interest" description="Disordered" evidence="1">
    <location>
        <begin position="1"/>
        <end position="20"/>
    </location>
</feature>
<dbReference type="SUPFAM" id="SSF56024">
    <property type="entry name" value="Phospholipase D/nuclease"/>
    <property type="match status" value="1"/>
</dbReference>